<evidence type="ECO:0000259" key="9">
    <source>
        <dbReference type="PROSITE" id="PS50157"/>
    </source>
</evidence>
<dbReference type="Pfam" id="PF00096">
    <property type="entry name" value="zf-C2H2"/>
    <property type="match status" value="1"/>
</dbReference>
<comment type="subcellular location">
    <subcellularLocation>
        <location evidence="1">Nucleus</location>
    </subcellularLocation>
</comment>
<name>A0AAD7CKA1_9AGAR</name>
<keyword evidence="4 7" id="KW-0863">Zinc-finger</keyword>
<dbReference type="PROSITE" id="PS00028">
    <property type="entry name" value="ZINC_FINGER_C2H2_1"/>
    <property type="match status" value="1"/>
</dbReference>
<dbReference type="GO" id="GO:0008270">
    <property type="term" value="F:zinc ion binding"/>
    <property type="evidence" value="ECO:0007669"/>
    <property type="project" value="UniProtKB-KW"/>
</dbReference>
<dbReference type="FunFam" id="3.30.160.60:FF:000100">
    <property type="entry name" value="Zinc finger 45-like"/>
    <property type="match status" value="1"/>
</dbReference>
<feature type="domain" description="C2H2-type" evidence="9">
    <location>
        <begin position="81"/>
        <end position="108"/>
    </location>
</feature>
<dbReference type="InterPro" id="IPR036236">
    <property type="entry name" value="Znf_C2H2_sf"/>
</dbReference>
<keyword evidence="3" id="KW-0677">Repeat</keyword>
<feature type="compositionally biased region" description="Polar residues" evidence="8">
    <location>
        <begin position="7"/>
        <end position="29"/>
    </location>
</feature>
<dbReference type="InterPro" id="IPR013087">
    <property type="entry name" value="Znf_C2H2_type"/>
</dbReference>
<dbReference type="Gene3D" id="3.30.160.60">
    <property type="entry name" value="Classic Zinc Finger"/>
    <property type="match status" value="1"/>
</dbReference>
<evidence type="ECO:0000256" key="5">
    <source>
        <dbReference type="ARBA" id="ARBA00022833"/>
    </source>
</evidence>
<dbReference type="PANTHER" id="PTHR24394">
    <property type="entry name" value="ZINC FINGER PROTEIN"/>
    <property type="match status" value="1"/>
</dbReference>
<evidence type="ECO:0000256" key="8">
    <source>
        <dbReference type="SAM" id="MobiDB-lite"/>
    </source>
</evidence>
<accession>A0AAD7CKA1</accession>
<evidence type="ECO:0000313" key="10">
    <source>
        <dbReference type="EMBL" id="KAJ7649732.1"/>
    </source>
</evidence>
<dbReference type="GO" id="GO:0000981">
    <property type="term" value="F:DNA-binding transcription factor activity, RNA polymerase II-specific"/>
    <property type="evidence" value="ECO:0007669"/>
    <property type="project" value="TreeGrafter"/>
</dbReference>
<dbReference type="GO" id="GO:0005634">
    <property type="term" value="C:nucleus"/>
    <property type="evidence" value="ECO:0007669"/>
    <property type="project" value="UniProtKB-SubCell"/>
</dbReference>
<feature type="domain" description="C2H2-type" evidence="9">
    <location>
        <begin position="109"/>
        <end position="137"/>
    </location>
</feature>
<evidence type="ECO:0000256" key="6">
    <source>
        <dbReference type="ARBA" id="ARBA00023242"/>
    </source>
</evidence>
<organism evidence="10 11">
    <name type="scientific">Roridomyces roridus</name>
    <dbReference type="NCBI Taxonomy" id="1738132"/>
    <lineage>
        <taxon>Eukaryota</taxon>
        <taxon>Fungi</taxon>
        <taxon>Dikarya</taxon>
        <taxon>Basidiomycota</taxon>
        <taxon>Agaricomycotina</taxon>
        <taxon>Agaricomycetes</taxon>
        <taxon>Agaricomycetidae</taxon>
        <taxon>Agaricales</taxon>
        <taxon>Marasmiineae</taxon>
        <taxon>Mycenaceae</taxon>
        <taxon>Roridomyces</taxon>
    </lineage>
</organism>
<dbReference type="PROSITE" id="PS50157">
    <property type="entry name" value="ZINC_FINGER_C2H2_2"/>
    <property type="match status" value="2"/>
</dbReference>
<sequence length="137" mass="14578">MSLEQRGVSTPDTPALTESSSPFVSTPHTPGSSASSLMSPSPNPSSLPDEGPDPTNLRRVVVGSTANVNAARLRRKRPAKFQCGQCGRTFTARHNLKNHENAHNGIHPFPCGKQCGQKFTTASTAARHTKTCKASAR</sequence>
<dbReference type="AlphaFoldDB" id="A0AAD7CKA1"/>
<feature type="region of interest" description="Disordered" evidence="8">
    <location>
        <begin position="1"/>
        <end position="57"/>
    </location>
</feature>
<evidence type="ECO:0000256" key="4">
    <source>
        <dbReference type="ARBA" id="ARBA00022771"/>
    </source>
</evidence>
<feature type="compositionally biased region" description="Low complexity" evidence="8">
    <location>
        <begin position="30"/>
        <end position="48"/>
    </location>
</feature>
<evidence type="ECO:0000256" key="7">
    <source>
        <dbReference type="PROSITE-ProRule" id="PRU00042"/>
    </source>
</evidence>
<evidence type="ECO:0000256" key="3">
    <source>
        <dbReference type="ARBA" id="ARBA00022737"/>
    </source>
</evidence>
<proteinExistence type="predicted"/>
<gene>
    <name evidence="10" type="ORF">FB45DRAFT_885738</name>
</gene>
<keyword evidence="6" id="KW-0539">Nucleus</keyword>
<evidence type="ECO:0000313" key="11">
    <source>
        <dbReference type="Proteomes" id="UP001221142"/>
    </source>
</evidence>
<keyword evidence="11" id="KW-1185">Reference proteome</keyword>
<dbReference type="Proteomes" id="UP001221142">
    <property type="component" value="Unassembled WGS sequence"/>
</dbReference>
<dbReference type="EMBL" id="JARKIF010000001">
    <property type="protein sequence ID" value="KAJ7649732.1"/>
    <property type="molecule type" value="Genomic_DNA"/>
</dbReference>
<dbReference type="PANTHER" id="PTHR24394:SF44">
    <property type="entry name" value="ZINC FINGER PROTEIN 271-LIKE"/>
    <property type="match status" value="1"/>
</dbReference>
<evidence type="ECO:0000256" key="1">
    <source>
        <dbReference type="ARBA" id="ARBA00004123"/>
    </source>
</evidence>
<protein>
    <recommendedName>
        <fullName evidence="9">C2H2-type domain-containing protein</fullName>
    </recommendedName>
</protein>
<keyword evidence="2" id="KW-0479">Metal-binding</keyword>
<evidence type="ECO:0000256" key="2">
    <source>
        <dbReference type="ARBA" id="ARBA00022723"/>
    </source>
</evidence>
<keyword evidence="5" id="KW-0862">Zinc</keyword>
<dbReference type="SUPFAM" id="SSF57667">
    <property type="entry name" value="beta-beta-alpha zinc fingers"/>
    <property type="match status" value="1"/>
</dbReference>
<reference evidence="10" key="1">
    <citation type="submission" date="2023-03" db="EMBL/GenBank/DDBJ databases">
        <title>Massive genome expansion in bonnet fungi (Mycena s.s.) driven by repeated elements and novel gene families across ecological guilds.</title>
        <authorList>
            <consortium name="Lawrence Berkeley National Laboratory"/>
            <person name="Harder C.B."/>
            <person name="Miyauchi S."/>
            <person name="Viragh M."/>
            <person name="Kuo A."/>
            <person name="Thoen E."/>
            <person name="Andreopoulos B."/>
            <person name="Lu D."/>
            <person name="Skrede I."/>
            <person name="Drula E."/>
            <person name="Henrissat B."/>
            <person name="Morin E."/>
            <person name="Kohler A."/>
            <person name="Barry K."/>
            <person name="LaButti K."/>
            <person name="Morin E."/>
            <person name="Salamov A."/>
            <person name="Lipzen A."/>
            <person name="Mereny Z."/>
            <person name="Hegedus B."/>
            <person name="Baldrian P."/>
            <person name="Stursova M."/>
            <person name="Weitz H."/>
            <person name="Taylor A."/>
            <person name="Grigoriev I.V."/>
            <person name="Nagy L.G."/>
            <person name="Martin F."/>
            <person name="Kauserud H."/>
        </authorList>
    </citation>
    <scope>NUCLEOTIDE SEQUENCE</scope>
    <source>
        <strain evidence="10">9284</strain>
    </source>
</reference>
<comment type="caution">
    <text evidence="10">The sequence shown here is derived from an EMBL/GenBank/DDBJ whole genome shotgun (WGS) entry which is preliminary data.</text>
</comment>